<gene>
    <name evidence="1" type="ORF">DWV06_03815</name>
</gene>
<dbReference type="NCBIfam" id="TIGR01549">
    <property type="entry name" value="HAD-SF-IA-v1"/>
    <property type="match status" value="1"/>
</dbReference>
<keyword evidence="1" id="KW-0378">Hydrolase</keyword>
<dbReference type="InterPro" id="IPR006439">
    <property type="entry name" value="HAD-SF_hydro_IA"/>
</dbReference>
<protein>
    <submittedName>
        <fullName evidence="1">HAD family hydrolase</fullName>
    </submittedName>
</protein>
<comment type="caution">
    <text evidence="1">The sequence shown here is derived from an EMBL/GenBank/DDBJ whole genome shotgun (WGS) entry which is preliminary data.</text>
</comment>
<evidence type="ECO:0000313" key="1">
    <source>
        <dbReference type="EMBL" id="RDU24601.1"/>
    </source>
</evidence>
<dbReference type="InterPro" id="IPR023214">
    <property type="entry name" value="HAD_sf"/>
</dbReference>
<sequence length="257" mass="29411">MSLPIIHCCASHTMISNLIYLAQDCKCYIYRKLYLNYALQLIELTTKEKLMQYNHIVFDLDGTLIDTENAVLNTWRYTLETYGLEYSLEKLRIVLGIPTFDALELLDASVDQNFEYKWIHNYSKFSAQTVFFPGAYDILQFIKKSGIHLGVVTSRKKTEYKSYFSKFNLEQIFDLIVCADDTLQHKPNPEPLLYYAQKSGTTPDSCIYIGDMPTDIASANAAGFASGLVTWSHSSVLKTDADYIFSSPEELLKLYNI</sequence>
<reference evidence="1 2" key="1">
    <citation type="submission" date="2018-07" db="EMBL/GenBank/DDBJ databases">
        <title>Anaerosacharophilus polymeroproducens gen. nov. sp. nov., an anaerobic bacterium isolated from salt field.</title>
        <authorList>
            <person name="Kim W."/>
            <person name="Yang S.-H."/>
            <person name="Oh J."/>
            <person name="Lee J.-H."/>
            <person name="Kwon K.K."/>
        </authorList>
    </citation>
    <scope>NUCLEOTIDE SEQUENCE [LARGE SCALE GENOMIC DNA]</scope>
    <source>
        <strain evidence="1 2">MCWD5</strain>
    </source>
</reference>
<dbReference type="PANTHER" id="PTHR43434:SF26">
    <property type="entry name" value="PYROPHOSPHATASE PPAX"/>
    <property type="match status" value="1"/>
</dbReference>
<dbReference type="SFLD" id="SFLDG01135">
    <property type="entry name" value="C1.5.6:_HAD__Beta-PGM__Phospha"/>
    <property type="match status" value="1"/>
</dbReference>
<organism evidence="1 2">
    <name type="scientific">Anaerosacchariphilus polymeriproducens</name>
    <dbReference type="NCBI Taxonomy" id="1812858"/>
    <lineage>
        <taxon>Bacteria</taxon>
        <taxon>Bacillati</taxon>
        <taxon>Bacillota</taxon>
        <taxon>Clostridia</taxon>
        <taxon>Lachnospirales</taxon>
        <taxon>Lachnospiraceae</taxon>
        <taxon>Anaerosacchariphilus</taxon>
    </lineage>
</organism>
<dbReference type="SFLD" id="SFLDS00003">
    <property type="entry name" value="Haloacid_Dehalogenase"/>
    <property type="match status" value="1"/>
</dbReference>
<dbReference type="GO" id="GO:0005829">
    <property type="term" value="C:cytosol"/>
    <property type="evidence" value="ECO:0007669"/>
    <property type="project" value="TreeGrafter"/>
</dbReference>
<dbReference type="Gene3D" id="1.10.150.240">
    <property type="entry name" value="Putative phosphatase, domain 2"/>
    <property type="match status" value="1"/>
</dbReference>
<dbReference type="InterPro" id="IPR036412">
    <property type="entry name" value="HAD-like_sf"/>
</dbReference>
<evidence type="ECO:0000313" key="2">
    <source>
        <dbReference type="Proteomes" id="UP000255036"/>
    </source>
</evidence>
<dbReference type="GO" id="GO:0008967">
    <property type="term" value="F:phosphoglycolate phosphatase activity"/>
    <property type="evidence" value="ECO:0007669"/>
    <property type="project" value="TreeGrafter"/>
</dbReference>
<dbReference type="SFLD" id="SFLDG01129">
    <property type="entry name" value="C1.5:_HAD__Beta-PGM__Phosphata"/>
    <property type="match status" value="1"/>
</dbReference>
<accession>A0A371AYG2</accession>
<dbReference type="EMBL" id="QRCT01000012">
    <property type="protein sequence ID" value="RDU24601.1"/>
    <property type="molecule type" value="Genomic_DNA"/>
</dbReference>
<keyword evidence="2" id="KW-1185">Reference proteome</keyword>
<dbReference type="InterPro" id="IPR041492">
    <property type="entry name" value="HAD_2"/>
</dbReference>
<dbReference type="GO" id="GO:0006281">
    <property type="term" value="P:DNA repair"/>
    <property type="evidence" value="ECO:0007669"/>
    <property type="project" value="TreeGrafter"/>
</dbReference>
<dbReference type="Proteomes" id="UP000255036">
    <property type="component" value="Unassembled WGS sequence"/>
</dbReference>
<dbReference type="InterPro" id="IPR050155">
    <property type="entry name" value="HAD-like_hydrolase_sf"/>
</dbReference>
<dbReference type="Gene3D" id="3.40.50.1000">
    <property type="entry name" value="HAD superfamily/HAD-like"/>
    <property type="match status" value="1"/>
</dbReference>
<dbReference type="PANTHER" id="PTHR43434">
    <property type="entry name" value="PHOSPHOGLYCOLATE PHOSPHATASE"/>
    <property type="match status" value="1"/>
</dbReference>
<dbReference type="Pfam" id="PF13419">
    <property type="entry name" value="HAD_2"/>
    <property type="match status" value="1"/>
</dbReference>
<dbReference type="InterPro" id="IPR023198">
    <property type="entry name" value="PGP-like_dom2"/>
</dbReference>
<dbReference type="SUPFAM" id="SSF56784">
    <property type="entry name" value="HAD-like"/>
    <property type="match status" value="1"/>
</dbReference>
<dbReference type="AlphaFoldDB" id="A0A371AYG2"/>
<proteinExistence type="predicted"/>
<name>A0A371AYG2_9FIRM</name>
<dbReference type="PRINTS" id="PR00413">
    <property type="entry name" value="HADHALOGNASE"/>
</dbReference>